<sequence>MRAFLFFILLTGFTGRVSAQSESPPSAADTLQPGENERPEKPKFIAETDQRFFFFKNPATNVRAQTNVWGARAGFLLPINVKVGVGYYFTNQRTHGNWDGYNLRARRLSYGTLYIEPYYFRRKYWELSSPLEIGAGTARYELDRGLADENPAEIRRMLAFPLGLGASFSVKFPPLWGFKPTRWFGINFMTGYRWTIQQRVPSNPNTFNGFYYSISPAIFLDRFYEDFKVWRNRK</sequence>
<feature type="signal peptide" evidence="2">
    <location>
        <begin position="1"/>
        <end position="19"/>
    </location>
</feature>
<gene>
    <name evidence="3" type="ORF">F5984_16920</name>
</gene>
<organism evidence="3 4">
    <name type="scientific">Rudanella paleaurantiibacter</name>
    <dbReference type="NCBI Taxonomy" id="2614655"/>
    <lineage>
        <taxon>Bacteria</taxon>
        <taxon>Pseudomonadati</taxon>
        <taxon>Bacteroidota</taxon>
        <taxon>Cytophagia</taxon>
        <taxon>Cytophagales</taxon>
        <taxon>Cytophagaceae</taxon>
        <taxon>Rudanella</taxon>
    </lineage>
</organism>
<proteinExistence type="predicted"/>
<dbReference type="AlphaFoldDB" id="A0A7J5TXK7"/>
<feature type="region of interest" description="Disordered" evidence="1">
    <location>
        <begin position="17"/>
        <end position="39"/>
    </location>
</feature>
<evidence type="ECO:0008006" key="5">
    <source>
        <dbReference type="Google" id="ProtNLM"/>
    </source>
</evidence>
<evidence type="ECO:0000313" key="4">
    <source>
        <dbReference type="Proteomes" id="UP000488299"/>
    </source>
</evidence>
<dbReference type="Proteomes" id="UP000488299">
    <property type="component" value="Unassembled WGS sequence"/>
</dbReference>
<dbReference type="EMBL" id="WELI01000006">
    <property type="protein sequence ID" value="KAB7729311.1"/>
    <property type="molecule type" value="Genomic_DNA"/>
</dbReference>
<feature type="chain" id="PRO_5029591678" description="DUF3575 domain-containing protein" evidence="2">
    <location>
        <begin position="20"/>
        <end position="234"/>
    </location>
</feature>
<evidence type="ECO:0000256" key="2">
    <source>
        <dbReference type="SAM" id="SignalP"/>
    </source>
</evidence>
<evidence type="ECO:0000313" key="3">
    <source>
        <dbReference type="EMBL" id="KAB7729311.1"/>
    </source>
</evidence>
<comment type="caution">
    <text evidence="3">The sequence shown here is derived from an EMBL/GenBank/DDBJ whole genome shotgun (WGS) entry which is preliminary data.</text>
</comment>
<accession>A0A7J5TXK7</accession>
<protein>
    <recommendedName>
        <fullName evidence="5">DUF3575 domain-containing protein</fullName>
    </recommendedName>
</protein>
<keyword evidence="2" id="KW-0732">Signal</keyword>
<keyword evidence="4" id="KW-1185">Reference proteome</keyword>
<evidence type="ECO:0000256" key="1">
    <source>
        <dbReference type="SAM" id="MobiDB-lite"/>
    </source>
</evidence>
<name>A0A7J5TXK7_9BACT</name>
<reference evidence="3 4" key="1">
    <citation type="submission" date="2019-10" db="EMBL/GenBank/DDBJ databases">
        <title>Rudanella paleaurantiibacter sp. nov., isolated from sludge.</title>
        <authorList>
            <person name="Xu S.Q."/>
        </authorList>
    </citation>
    <scope>NUCLEOTIDE SEQUENCE [LARGE SCALE GENOMIC DNA]</scope>
    <source>
        <strain evidence="3 4">HX-22-17</strain>
    </source>
</reference>
<dbReference type="RefSeq" id="WP_152125391.1">
    <property type="nucleotide sequence ID" value="NZ_WELI01000006.1"/>
</dbReference>